<dbReference type="SUPFAM" id="SSF55961">
    <property type="entry name" value="Bet v1-like"/>
    <property type="match status" value="1"/>
</dbReference>
<evidence type="ECO:0000313" key="1">
    <source>
        <dbReference type="EMBL" id="QII43957.1"/>
    </source>
</evidence>
<proteinExistence type="predicted"/>
<dbReference type="PANTHER" id="PTHR36166:SF1">
    <property type="entry name" value="SRPBCC DOMAIN-CONTAINING PROTEIN"/>
    <property type="match status" value="1"/>
</dbReference>
<gene>
    <name evidence="1" type="ORF">GVT53_04470</name>
</gene>
<name>A0A6G7J0D5_9FLAO</name>
<dbReference type="Proteomes" id="UP000502928">
    <property type="component" value="Chromosome"/>
</dbReference>
<sequence length="146" mass="16894">MEIKTQIIVNAPPNKVWAVLMDFENYPDWNSFIKRITGKPKVGGQILVSIVSPEGRHMTFKPTVLVFEHNKEFRWLGKLWFKGVFDGEHTFELVDNGNGTTIFNHSETFRGLLVSLFKKQLEISTRSGFERMNSDLKQRVESQVHV</sequence>
<dbReference type="Pfam" id="PF10604">
    <property type="entry name" value="Polyketide_cyc2"/>
    <property type="match status" value="1"/>
</dbReference>
<dbReference type="KEGG" id="mut:GVT53_04470"/>
<dbReference type="InterPro" id="IPR023393">
    <property type="entry name" value="START-like_dom_sf"/>
</dbReference>
<dbReference type="AlphaFoldDB" id="A0A6G7J0D5"/>
<organism evidence="1 2">
    <name type="scientific">Flagellimonas oceani</name>
    <dbReference type="NCBI Taxonomy" id="2698672"/>
    <lineage>
        <taxon>Bacteria</taxon>
        <taxon>Pseudomonadati</taxon>
        <taxon>Bacteroidota</taxon>
        <taxon>Flavobacteriia</taxon>
        <taxon>Flavobacteriales</taxon>
        <taxon>Flavobacteriaceae</taxon>
        <taxon>Flagellimonas</taxon>
    </lineage>
</organism>
<dbReference type="Gene3D" id="3.30.530.20">
    <property type="match status" value="1"/>
</dbReference>
<dbReference type="RefSeq" id="WP_166247618.1">
    <property type="nucleotide sequence ID" value="NZ_CP049616.1"/>
</dbReference>
<reference evidence="1 2" key="1">
    <citation type="submission" date="2020-02" db="EMBL/GenBank/DDBJ databases">
        <title>Complete genome of Muricauda sp. 501str8.</title>
        <authorList>
            <person name="Dong B."/>
            <person name="Zhu S."/>
            <person name="Yang J."/>
            <person name="Chen J."/>
        </authorList>
    </citation>
    <scope>NUCLEOTIDE SEQUENCE [LARGE SCALE GENOMIC DNA]</scope>
    <source>
        <strain evidence="1 2">501str8</strain>
    </source>
</reference>
<protein>
    <submittedName>
        <fullName evidence="1">SRPBCC domain-containing protein</fullName>
    </submittedName>
</protein>
<keyword evidence="2" id="KW-1185">Reference proteome</keyword>
<accession>A0A6G7J0D5</accession>
<dbReference type="InterPro" id="IPR019587">
    <property type="entry name" value="Polyketide_cyclase/dehydratase"/>
</dbReference>
<dbReference type="PANTHER" id="PTHR36166">
    <property type="entry name" value="CHROMOSOME 9, WHOLE GENOME SHOTGUN SEQUENCE"/>
    <property type="match status" value="1"/>
</dbReference>
<dbReference type="CDD" id="cd07822">
    <property type="entry name" value="SRPBCC_4"/>
    <property type="match status" value="1"/>
</dbReference>
<dbReference type="EMBL" id="CP049616">
    <property type="protein sequence ID" value="QII43957.1"/>
    <property type="molecule type" value="Genomic_DNA"/>
</dbReference>
<evidence type="ECO:0000313" key="2">
    <source>
        <dbReference type="Proteomes" id="UP000502928"/>
    </source>
</evidence>